<gene>
    <name evidence="1" type="ORF">GQA70_19770</name>
</gene>
<evidence type="ECO:0000313" key="1">
    <source>
        <dbReference type="EMBL" id="QRF68627.1"/>
    </source>
</evidence>
<reference evidence="1 2" key="1">
    <citation type="submission" date="2019-12" db="EMBL/GenBank/DDBJ databases">
        <title>Complete Genome Sequence of a Quorum-Sensing Bacterium,Rhodobacteraceae bacterium C31, Isolated from a marine microalgae symbiotic bacteria.</title>
        <authorList>
            <person name="Zhang Y."/>
        </authorList>
    </citation>
    <scope>NUCLEOTIDE SEQUENCE [LARGE SCALE GENOMIC DNA]</scope>
    <source>
        <strain evidence="1 2">C31</strain>
        <plasmid evidence="1 2">p-SCP1</plasmid>
    </source>
</reference>
<dbReference type="Proteomes" id="UP000596387">
    <property type="component" value="Plasmid p-SCP1"/>
</dbReference>
<accession>A0ABX7FEG3</accession>
<dbReference type="RefSeq" id="WP_023851553.1">
    <property type="nucleotide sequence ID" value="NZ_CP047167.1"/>
</dbReference>
<proteinExistence type="predicted"/>
<keyword evidence="2" id="KW-1185">Reference proteome</keyword>
<keyword evidence="1" id="KW-0614">Plasmid</keyword>
<dbReference type="Gene3D" id="2.120.10.10">
    <property type="match status" value="1"/>
</dbReference>
<dbReference type="SUPFAM" id="SSF50939">
    <property type="entry name" value="Sialidases"/>
    <property type="match status" value="1"/>
</dbReference>
<evidence type="ECO:0000313" key="2">
    <source>
        <dbReference type="Proteomes" id="UP000596387"/>
    </source>
</evidence>
<dbReference type="InterPro" id="IPR036278">
    <property type="entry name" value="Sialidase_sf"/>
</dbReference>
<name>A0ABX7FEG3_9RHOB</name>
<organism evidence="1 2">
    <name type="scientific">Ponticoccus alexandrii</name>
    <dbReference type="NCBI Taxonomy" id="1943633"/>
    <lineage>
        <taxon>Bacteria</taxon>
        <taxon>Pseudomonadati</taxon>
        <taxon>Pseudomonadota</taxon>
        <taxon>Alphaproteobacteria</taxon>
        <taxon>Rhodobacterales</taxon>
        <taxon>Roseobacteraceae</taxon>
        <taxon>Ponticoccus</taxon>
    </lineage>
</organism>
<geneLocation type="plasmid" evidence="1 2">
    <name>p-SCP1</name>
</geneLocation>
<dbReference type="EMBL" id="CP047167">
    <property type="protein sequence ID" value="QRF68627.1"/>
    <property type="molecule type" value="Genomic_DNA"/>
</dbReference>
<evidence type="ECO:0008006" key="3">
    <source>
        <dbReference type="Google" id="ProtNLM"/>
    </source>
</evidence>
<protein>
    <recommendedName>
        <fullName evidence="3">Exo-alpha-sialidase</fullName>
    </recommendedName>
</protein>
<sequence length="773" mass="83834">MADTAHPLDGWIKAVTLGSDHAGLNATLLPDPDDSGRLLLIWRSALEHTASTGSVLRMAVSHDRGASFTEERTIYQDPDWDARNFSGGVMADGRLGLLCTRFRAASTGGTEMHTPVFVYSDDGGRHWRSRVLELPSSDSHVNFHGDILAWPGAAGGRDKGGFAAFSYSTPHKHIDGLYSRDNGETWIWRRAVCQPDPKLAPFLTEQWTARLGERQMWMMVARATTSGAAADAAVFLSRDLQNWEGPLASGLNLAGNAPALIVENDTAHLYTVSRRGRDRELATAPDDLPRGNRFMHTSAPVDALLRARGRWGDFGGWREVTMLPEAATGYIFPRRIEERWYAVVNCAETGLLGMPEPKRTVLALITPHAPVIVDAAAWRAAMPQDNLLDNGDFALWNRGGSFDTTAPTATTADRWRIVNPGRDRVEVGPKADTDAAGVPKVWFEKRCADVSGKDLHRTVQRLHDVTLGAGERVCVTLRAATLAGRGLAAVRLRQDFGKGGSEPVEVTLSEGSVALEPVAQMHSFTGALPTLAGKVIGSDAALELVLEELSSPDADGQDDDHNPYHVLYGDVTLTLWPTVTPIRVPHAAEVDARNARYFQRLHMRVRADGAGRAQVVASLSVPMARQPVLRVLGPENTENGYVPSQASDKGALVQVDDLDERHAALTLTGAAPGEVLRFLLLFDSEWNLSPGLVTQPGHKGGDVLRSGKDAGVPLWMPREVAEDLALRIVETPVIETDPAADLAAREALDAALWDGFVNTGKLPADLLEKRRKG</sequence>
<dbReference type="CDD" id="cd15482">
    <property type="entry name" value="Sialidase_non-viral"/>
    <property type="match status" value="1"/>
</dbReference>